<comment type="similarity">
    <text evidence="1">Belongs to the short-chain dehydrogenases/reductases (SDR) family.</text>
</comment>
<accession>Q6MGV7</accession>
<keyword evidence="2 3" id="KW-0560">Oxidoreductase</keyword>
<dbReference type="CDD" id="cd05233">
    <property type="entry name" value="SDR_c"/>
    <property type="match status" value="1"/>
</dbReference>
<dbReference type="SUPFAM" id="SSF51735">
    <property type="entry name" value="NAD(P)-binding Rossmann-fold domains"/>
    <property type="match status" value="1"/>
</dbReference>
<dbReference type="PROSITE" id="PS00061">
    <property type="entry name" value="ADH_SHORT"/>
    <property type="match status" value="1"/>
</dbReference>
<dbReference type="KEGG" id="bba:Bd3814"/>
<evidence type="ECO:0000313" key="4">
    <source>
        <dbReference type="Proteomes" id="UP000008080"/>
    </source>
</evidence>
<dbReference type="InterPro" id="IPR020904">
    <property type="entry name" value="Sc_DH/Rdtase_CS"/>
</dbReference>
<dbReference type="PRINTS" id="PR00080">
    <property type="entry name" value="SDRFAMILY"/>
</dbReference>
<dbReference type="EC" id="1.1.1.100" evidence="3"/>
<dbReference type="GO" id="GO:0004316">
    <property type="term" value="F:3-oxoacyl-[acyl-carrier-protein] reductase (NADPH) activity"/>
    <property type="evidence" value="ECO:0007669"/>
    <property type="project" value="UniProtKB-EC"/>
</dbReference>
<dbReference type="RefSeq" id="WP_011166115.1">
    <property type="nucleotide sequence ID" value="NC_005363.1"/>
</dbReference>
<gene>
    <name evidence="3" type="primary">linC</name>
    <name evidence="3" type="ordered locus">Bd3814</name>
</gene>
<dbReference type="Gene3D" id="3.40.50.720">
    <property type="entry name" value="NAD(P)-binding Rossmann-like Domain"/>
    <property type="match status" value="1"/>
</dbReference>
<sequence length="250" mass="26493">MKTGAAFITGAGSGIGRATAMAYAQAGIPVAVVDFSEQGANETIALIRKNSDVPADAYVCDVSIDGDVSRTFFAAVERFGHIRYAFNNAGVEGDSSLLQDVTDENWDGVLNVNLRGVWLCMKYQLYHMAKAGGGSIVNCSSIAGLVGFENLAPYVASKHGVIGLTKAAALEYAKKNIRVNAVCPGVIKTPMLDRAMKHLHQDPEQFAKAAPIGRMGTPQEIAETVLWLNSDKASFVTGHSLIADGGWTAQ</sequence>
<dbReference type="EMBL" id="BX842656">
    <property type="protein sequence ID" value="CAE81172.1"/>
    <property type="molecule type" value="Genomic_DNA"/>
</dbReference>
<dbReference type="FunFam" id="3.40.50.720:FF:000084">
    <property type="entry name" value="Short-chain dehydrogenase reductase"/>
    <property type="match status" value="1"/>
</dbReference>
<dbReference type="InterPro" id="IPR036291">
    <property type="entry name" value="NAD(P)-bd_dom_sf"/>
</dbReference>
<dbReference type="eggNOG" id="COG1028">
    <property type="taxonomic scope" value="Bacteria"/>
</dbReference>
<dbReference type="GeneID" id="93014584"/>
<name>Q6MGV7_BDEBA</name>
<dbReference type="Proteomes" id="UP000008080">
    <property type="component" value="Chromosome"/>
</dbReference>
<evidence type="ECO:0000313" key="3">
    <source>
        <dbReference type="EMBL" id="CAE81172.1"/>
    </source>
</evidence>
<reference evidence="3 4" key="1">
    <citation type="journal article" date="2004" name="Science">
        <title>A predator unmasked: life cycle of Bdellovibrio bacteriovorus from a genomic perspective.</title>
        <authorList>
            <person name="Rendulic S."/>
            <person name="Jagtap P."/>
            <person name="Rosinus A."/>
            <person name="Eppinger M."/>
            <person name="Baar C."/>
            <person name="Lanz C."/>
            <person name="Keller H."/>
            <person name="Lambert C."/>
            <person name="Evans K.J."/>
            <person name="Goesmann A."/>
            <person name="Meyer F."/>
            <person name="Sockett R.E."/>
            <person name="Schuster S.C."/>
        </authorList>
    </citation>
    <scope>NUCLEOTIDE SEQUENCE [LARGE SCALE GENOMIC DNA]</scope>
    <source>
        <strain evidence="4">ATCC 15356 / DSM 50701 / NCIMB 9529 / HD100</strain>
    </source>
</reference>
<proteinExistence type="inferred from homology"/>
<dbReference type="PRINTS" id="PR00081">
    <property type="entry name" value="GDHRDH"/>
</dbReference>
<dbReference type="Pfam" id="PF13561">
    <property type="entry name" value="adh_short_C2"/>
    <property type="match status" value="1"/>
</dbReference>
<protein>
    <submittedName>
        <fullName evidence="3">2,5-dichloro-2,5-cyclohexadiene-1,4-diol dehydrogenase</fullName>
        <ecNumber evidence="3">1.1.1.100</ecNumber>
    </submittedName>
</protein>
<dbReference type="HOGENOM" id="CLU_010194_1_0_7"/>
<organism evidence="3 4">
    <name type="scientific">Bdellovibrio bacteriovorus (strain ATCC 15356 / DSM 50701 / NCIMB 9529 / HD100)</name>
    <dbReference type="NCBI Taxonomy" id="264462"/>
    <lineage>
        <taxon>Bacteria</taxon>
        <taxon>Pseudomonadati</taxon>
        <taxon>Bdellovibrionota</taxon>
        <taxon>Bdellovibrionia</taxon>
        <taxon>Bdellovibrionales</taxon>
        <taxon>Pseudobdellovibrionaceae</taxon>
        <taxon>Bdellovibrio</taxon>
    </lineage>
</organism>
<dbReference type="STRING" id="264462.Bd3814"/>
<evidence type="ECO:0000256" key="1">
    <source>
        <dbReference type="ARBA" id="ARBA00006484"/>
    </source>
</evidence>
<evidence type="ECO:0000256" key="2">
    <source>
        <dbReference type="ARBA" id="ARBA00023002"/>
    </source>
</evidence>
<dbReference type="NCBIfam" id="NF005559">
    <property type="entry name" value="PRK07231.1"/>
    <property type="match status" value="1"/>
</dbReference>
<keyword evidence="4" id="KW-1185">Reference proteome</keyword>
<dbReference type="InterPro" id="IPR002347">
    <property type="entry name" value="SDR_fam"/>
</dbReference>
<dbReference type="PANTHER" id="PTHR24321">
    <property type="entry name" value="DEHYDROGENASES, SHORT CHAIN"/>
    <property type="match status" value="1"/>
</dbReference>
<dbReference type="PANTHER" id="PTHR24321:SF8">
    <property type="entry name" value="ESTRADIOL 17-BETA-DEHYDROGENASE 8-RELATED"/>
    <property type="match status" value="1"/>
</dbReference>
<dbReference type="AlphaFoldDB" id="Q6MGV7"/>